<name>A0A5J5EHH3_9PEZI</name>
<dbReference type="EMBL" id="VXIS01000346">
    <property type="protein sequence ID" value="KAA8894356.1"/>
    <property type="molecule type" value="Genomic_DNA"/>
</dbReference>
<feature type="compositionally biased region" description="Basic and acidic residues" evidence="8">
    <location>
        <begin position="1"/>
        <end position="21"/>
    </location>
</feature>
<evidence type="ECO:0000256" key="9">
    <source>
        <dbReference type="SAM" id="Phobius"/>
    </source>
</evidence>
<evidence type="ECO:0000256" key="6">
    <source>
        <dbReference type="ARBA" id="ARBA00023136"/>
    </source>
</evidence>
<comment type="caution">
    <text evidence="10">The sequence shown here is derived from an EMBL/GenBank/DDBJ whole genome shotgun (WGS) entry which is preliminary data.</text>
</comment>
<dbReference type="SUPFAM" id="SSF103473">
    <property type="entry name" value="MFS general substrate transporter"/>
    <property type="match status" value="1"/>
</dbReference>
<evidence type="ECO:0000256" key="5">
    <source>
        <dbReference type="ARBA" id="ARBA00022989"/>
    </source>
</evidence>
<comment type="subcellular location">
    <subcellularLocation>
        <location evidence="1 7">Membrane</location>
        <topology evidence="1 7">Multi-pass membrane protein</topology>
    </subcellularLocation>
</comment>
<sequence length="584" mass="64439">MAHQSTDVRLDGISEEKHFDDTIAAPAPSYGSGELEATHSIKEDSDEREPTPEELATLRRIGDKIPYTAWLVAVVELAERFTYYGLTGPWQNYMQNPLHDPLRPGALGLGQSTASSLQYFFQFWCYVTPIFGAIVADAWVGRYNAICIFSVIYVAGLVILFATSVPSSLEHGAGFGGIIVTMIVLGLGTGGIKSNVSPLIAEQYTKAKPFVRTLKSGERVIVDPTITIQSLYNIFYWCINIGSLSAIATVWMELKIGFWAAFLLPFCFFFLAIAVLVIGKGKYVVRPPKGSVLLDAGKAMAIAARHKFNMDAAIPQFGEQFVLELKRALVACRVFCFFPVFWLLYGQMNTNFVSMAGTMQTHGLPNDLLFNLDPITIIIFIPIVEKFLYPTLRKHGIPFRPITRITFGFFLVAGSMAYAAGIQKYVYSQGPCYDFPLECPASDNGAIPNRAHIALQTPAYFLIGIGEIFASITGLEYAFTKAPPSMKSLVTAIFLLQTAFGSAIGIGVVQTATHPHMVTFYACLAGITFLAGSAFFFCFRHLNETEEEMNKLDAENEEFRVRPESEITTVLGKVKEKVVHSDHV</sequence>
<feature type="transmembrane region" description="Helical" evidence="9">
    <location>
        <begin position="171"/>
        <end position="192"/>
    </location>
</feature>
<dbReference type="AlphaFoldDB" id="A0A5J5EHH3"/>
<dbReference type="Gene3D" id="1.20.1250.20">
    <property type="entry name" value="MFS general substrate transporter like domains"/>
    <property type="match status" value="1"/>
</dbReference>
<feature type="transmembrane region" description="Helical" evidence="9">
    <location>
        <begin position="146"/>
        <end position="165"/>
    </location>
</feature>
<dbReference type="FunFam" id="1.20.1250.20:FF:000085">
    <property type="entry name" value="MFS peptide transporter Ptr2"/>
    <property type="match status" value="1"/>
</dbReference>
<comment type="similarity">
    <text evidence="2 7">Belongs to the major facilitator superfamily. Proton-dependent oligopeptide transporter (POT/PTR) (TC 2.A.17) family.</text>
</comment>
<reference evidence="10 11" key="1">
    <citation type="submission" date="2019-09" db="EMBL/GenBank/DDBJ databases">
        <title>Draft genome of the ectomycorrhizal ascomycete Sphaerosporella brunnea.</title>
        <authorList>
            <consortium name="DOE Joint Genome Institute"/>
            <person name="Benucci G.M."/>
            <person name="Marozzi G."/>
            <person name="Antonielli L."/>
            <person name="Sanchez S."/>
            <person name="Marco P."/>
            <person name="Wang X."/>
            <person name="Falini L.B."/>
            <person name="Barry K."/>
            <person name="Haridas S."/>
            <person name="Lipzen A."/>
            <person name="Labutti K."/>
            <person name="Grigoriev I.V."/>
            <person name="Murat C."/>
            <person name="Martin F."/>
            <person name="Albertini E."/>
            <person name="Donnini D."/>
            <person name="Bonito G."/>
        </authorList>
    </citation>
    <scope>NUCLEOTIDE SEQUENCE [LARGE SCALE GENOMIC DNA]</scope>
    <source>
        <strain evidence="10 11">Sb_GMNB300</strain>
    </source>
</reference>
<feature type="transmembrane region" description="Helical" evidence="9">
    <location>
        <begin position="234"/>
        <end position="252"/>
    </location>
</feature>
<organism evidence="10 11">
    <name type="scientific">Sphaerosporella brunnea</name>
    <dbReference type="NCBI Taxonomy" id="1250544"/>
    <lineage>
        <taxon>Eukaryota</taxon>
        <taxon>Fungi</taxon>
        <taxon>Dikarya</taxon>
        <taxon>Ascomycota</taxon>
        <taxon>Pezizomycotina</taxon>
        <taxon>Pezizomycetes</taxon>
        <taxon>Pezizales</taxon>
        <taxon>Pyronemataceae</taxon>
        <taxon>Sphaerosporella</taxon>
    </lineage>
</organism>
<gene>
    <name evidence="10" type="ORF">FN846DRAFT_912991</name>
</gene>
<feature type="transmembrane region" description="Helical" evidence="9">
    <location>
        <begin position="459"/>
        <end position="479"/>
    </location>
</feature>
<dbReference type="FunCoup" id="A0A5J5EHH3">
    <property type="interactions" value="1137"/>
</dbReference>
<proteinExistence type="inferred from homology"/>
<dbReference type="OrthoDB" id="8904098at2759"/>
<evidence type="ECO:0000256" key="2">
    <source>
        <dbReference type="ARBA" id="ARBA00005982"/>
    </source>
</evidence>
<feature type="transmembrane region" description="Helical" evidence="9">
    <location>
        <begin position="119"/>
        <end position="139"/>
    </location>
</feature>
<dbReference type="InterPro" id="IPR018456">
    <property type="entry name" value="PTR2_symporter_CS"/>
</dbReference>
<feature type="transmembrane region" description="Helical" evidence="9">
    <location>
        <begin position="401"/>
        <end position="421"/>
    </location>
</feature>
<dbReference type="GO" id="GO:0005886">
    <property type="term" value="C:plasma membrane"/>
    <property type="evidence" value="ECO:0007669"/>
    <property type="project" value="UniProtKB-ARBA"/>
</dbReference>
<evidence type="ECO:0000256" key="3">
    <source>
        <dbReference type="ARBA" id="ARBA00022448"/>
    </source>
</evidence>
<feature type="region of interest" description="Disordered" evidence="8">
    <location>
        <begin position="1"/>
        <end position="52"/>
    </location>
</feature>
<feature type="transmembrane region" description="Helical" evidence="9">
    <location>
        <begin position="368"/>
        <end position="389"/>
    </location>
</feature>
<dbReference type="InParanoid" id="A0A5J5EHH3"/>
<evidence type="ECO:0000313" key="11">
    <source>
        <dbReference type="Proteomes" id="UP000326924"/>
    </source>
</evidence>
<keyword evidence="4 7" id="KW-0812">Transmembrane</keyword>
<dbReference type="PROSITE" id="PS01022">
    <property type="entry name" value="PTR2_1"/>
    <property type="match status" value="1"/>
</dbReference>
<dbReference type="InterPro" id="IPR000109">
    <property type="entry name" value="POT_fam"/>
</dbReference>
<dbReference type="InterPro" id="IPR036259">
    <property type="entry name" value="MFS_trans_sf"/>
</dbReference>
<feature type="transmembrane region" description="Helical" evidence="9">
    <location>
        <begin position="491"/>
        <end position="512"/>
    </location>
</feature>
<feature type="transmembrane region" description="Helical" evidence="9">
    <location>
        <begin position="328"/>
        <end position="348"/>
    </location>
</feature>
<protein>
    <submittedName>
        <fullName evidence="10">POT family-domain-containing protein</fullName>
    </submittedName>
</protein>
<keyword evidence="11" id="KW-1185">Reference proteome</keyword>
<keyword evidence="3 7" id="KW-0813">Transport</keyword>
<keyword evidence="5 9" id="KW-1133">Transmembrane helix</keyword>
<feature type="compositionally biased region" description="Basic and acidic residues" evidence="8">
    <location>
        <begin position="36"/>
        <end position="52"/>
    </location>
</feature>
<dbReference type="PANTHER" id="PTHR11654">
    <property type="entry name" value="OLIGOPEPTIDE TRANSPORTER-RELATED"/>
    <property type="match status" value="1"/>
</dbReference>
<feature type="transmembrane region" description="Helical" evidence="9">
    <location>
        <begin position="518"/>
        <end position="539"/>
    </location>
</feature>
<evidence type="ECO:0000256" key="7">
    <source>
        <dbReference type="RuleBase" id="RU003755"/>
    </source>
</evidence>
<dbReference type="PROSITE" id="PS01023">
    <property type="entry name" value="PTR2_2"/>
    <property type="match status" value="1"/>
</dbReference>
<evidence type="ECO:0000256" key="4">
    <source>
        <dbReference type="ARBA" id="ARBA00022692"/>
    </source>
</evidence>
<keyword evidence="6 9" id="KW-0472">Membrane</keyword>
<dbReference type="Proteomes" id="UP000326924">
    <property type="component" value="Unassembled WGS sequence"/>
</dbReference>
<dbReference type="GO" id="GO:0071916">
    <property type="term" value="F:dipeptide transmembrane transporter activity"/>
    <property type="evidence" value="ECO:0007669"/>
    <property type="project" value="UniProtKB-ARBA"/>
</dbReference>
<dbReference type="Pfam" id="PF00854">
    <property type="entry name" value="PTR2"/>
    <property type="match status" value="1"/>
</dbReference>
<evidence type="ECO:0000256" key="8">
    <source>
        <dbReference type="SAM" id="MobiDB-lite"/>
    </source>
</evidence>
<evidence type="ECO:0000313" key="10">
    <source>
        <dbReference type="EMBL" id="KAA8894356.1"/>
    </source>
</evidence>
<accession>A0A5J5EHH3</accession>
<evidence type="ECO:0000256" key="1">
    <source>
        <dbReference type="ARBA" id="ARBA00004141"/>
    </source>
</evidence>
<feature type="transmembrane region" description="Helical" evidence="9">
    <location>
        <begin position="258"/>
        <end position="279"/>
    </location>
</feature>